<comment type="caution">
    <text evidence="2">The sequence shown here is derived from an EMBL/GenBank/DDBJ whole genome shotgun (WGS) entry which is preliminary data.</text>
</comment>
<feature type="domain" description="Aminoglycoside phosphotransferase" evidence="1">
    <location>
        <begin position="18"/>
        <end position="261"/>
    </location>
</feature>
<accession>A0A9D1MMI0</accession>
<organism evidence="2 3">
    <name type="scientific">Candidatus Caccalectryoclostridium excrementigallinarum</name>
    <dbReference type="NCBI Taxonomy" id="2840710"/>
    <lineage>
        <taxon>Bacteria</taxon>
        <taxon>Bacillati</taxon>
        <taxon>Bacillota</taxon>
        <taxon>Clostridia</taxon>
        <taxon>Christensenellales</taxon>
        <taxon>Christensenellaceae</taxon>
        <taxon>Christensenellaceae incertae sedis</taxon>
        <taxon>Candidatus Caccalectryoclostridium</taxon>
    </lineage>
</organism>
<dbReference type="Proteomes" id="UP000824145">
    <property type="component" value="Unassembled WGS sequence"/>
</dbReference>
<evidence type="ECO:0000313" key="3">
    <source>
        <dbReference type="Proteomes" id="UP000824145"/>
    </source>
</evidence>
<sequence length="375" mass="41865">MDLMQISGQFSVSGDCLEVKPFGNGHINDTYAVTCASEGGVRRYILQKLNSRVFPHPTALMNNFAAVTAYLRPIIKKEGGDPDRECLKVIPTVQGAAYYVDGEGEVWRMTQLIENTDAYLVAESSAMFEDAGRAFGLFIKRLEGFDAASLIEVIPDFHNTVKRYENLEKAVAADKAGRASGVKDLIDFARARKDKTGVIVSALKEGSIPLRVTHNDTKLNNVLIDTATQKAICVIDLDTVMPGSLLYDFGDAIRVGCSTAEEDEKDLSKVNFDREKFVAFTRGFMRGLGDNLTINEEKLLPTGAILMTFECGMRFLTDYLEGDVYFKTAYPEHNLVRCRTQFKLVEEMEKSLDFMQKTVDDIYFDILKGNKQKEA</sequence>
<reference evidence="2" key="2">
    <citation type="journal article" date="2021" name="PeerJ">
        <title>Extensive microbial diversity within the chicken gut microbiome revealed by metagenomics and culture.</title>
        <authorList>
            <person name="Gilroy R."/>
            <person name="Ravi A."/>
            <person name="Getino M."/>
            <person name="Pursley I."/>
            <person name="Horton D.L."/>
            <person name="Alikhan N.F."/>
            <person name="Baker D."/>
            <person name="Gharbi K."/>
            <person name="Hall N."/>
            <person name="Watson M."/>
            <person name="Adriaenssens E.M."/>
            <person name="Foster-Nyarko E."/>
            <person name="Jarju S."/>
            <person name="Secka A."/>
            <person name="Antonio M."/>
            <person name="Oren A."/>
            <person name="Chaudhuri R.R."/>
            <person name="La Ragione R."/>
            <person name="Hildebrand F."/>
            <person name="Pallen M.J."/>
        </authorList>
    </citation>
    <scope>NUCLEOTIDE SEQUENCE</scope>
    <source>
        <strain evidence="2">9366</strain>
    </source>
</reference>
<dbReference type="InterPro" id="IPR050249">
    <property type="entry name" value="Pseudomonas-type_ThrB"/>
</dbReference>
<dbReference type="AlphaFoldDB" id="A0A9D1MMI0"/>
<name>A0A9D1MMI0_9FIRM</name>
<dbReference type="PANTHER" id="PTHR21064">
    <property type="entry name" value="AMINOGLYCOSIDE PHOSPHOTRANSFERASE DOMAIN-CONTAINING PROTEIN-RELATED"/>
    <property type="match status" value="1"/>
</dbReference>
<reference evidence="2" key="1">
    <citation type="submission" date="2020-10" db="EMBL/GenBank/DDBJ databases">
        <authorList>
            <person name="Gilroy R."/>
        </authorList>
    </citation>
    <scope>NUCLEOTIDE SEQUENCE</scope>
    <source>
        <strain evidence="2">9366</strain>
    </source>
</reference>
<evidence type="ECO:0000259" key="1">
    <source>
        <dbReference type="Pfam" id="PF01636"/>
    </source>
</evidence>
<dbReference type="InterPro" id="IPR011009">
    <property type="entry name" value="Kinase-like_dom_sf"/>
</dbReference>
<gene>
    <name evidence="2" type="ORF">IAB07_04560</name>
</gene>
<proteinExistence type="predicted"/>
<dbReference type="InterPro" id="IPR002575">
    <property type="entry name" value="Aminoglycoside_PTrfase"/>
</dbReference>
<dbReference type="PANTHER" id="PTHR21064:SF5">
    <property type="entry name" value="SLR1880 PROTEIN"/>
    <property type="match status" value="1"/>
</dbReference>
<dbReference type="Pfam" id="PF01636">
    <property type="entry name" value="APH"/>
    <property type="match status" value="1"/>
</dbReference>
<dbReference type="Gene3D" id="3.90.1200.10">
    <property type="match status" value="1"/>
</dbReference>
<dbReference type="SUPFAM" id="SSF56112">
    <property type="entry name" value="Protein kinase-like (PK-like)"/>
    <property type="match status" value="1"/>
</dbReference>
<protein>
    <submittedName>
        <fullName evidence="2">Aminoglycoside phosphotransferase family protein</fullName>
    </submittedName>
</protein>
<dbReference type="EMBL" id="DVNJ01000024">
    <property type="protein sequence ID" value="HIU63017.1"/>
    <property type="molecule type" value="Genomic_DNA"/>
</dbReference>
<evidence type="ECO:0000313" key="2">
    <source>
        <dbReference type="EMBL" id="HIU63017.1"/>
    </source>
</evidence>